<keyword evidence="3" id="KW-0238">DNA-binding</keyword>
<dbReference type="Pfam" id="PF00072">
    <property type="entry name" value="Response_reg"/>
    <property type="match status" value="1"/>
</dbReference>
<dbReference type="GO" id="GO:0000160">
    <property type="term" value="P:phosphorelay signal transduction system"/>
    <property type="evidence" value="ECO:0007669"/>
    <property type="project" value="InterPro"/>
</dbReference>
<dbReference type="Gene3D" id="3.40.50.2300">
    <property type="match status" value="1"/>
</dbReference>
<gene>
    <name evidence="3" type="ORF">SAMN00790413_06506</name>
</gene>
<dbReference type="Proteomes" id="UP000192582">
    <property type="component" value="Unassembled WGS sequence"/>
</dbReference>
<feature type="domain" description="Response regulatory" evidence="2">
    <location>
        <begin position="13"/>
        <end position="134"/>
    </location>
</feature>
<dbReference type="SMART" id="SM00448">
    <property type="entry name" value="REC"/>
    <property type="match status" value="1"/>
</dbReference>
<evidence type="ECO:0000256" key="1">
    <source>
        <dbReference type="PROSITE-ProRule" id="PRU00169"/>
    </source>
</evidence>
<accession>A0A1W1UAS3</accession>
<evidence type="ECO:0000313" key="4">
    <source>
        <dbReference type="Proteomes" id="UP000192582"/>
    </source>
</evidence>
<feature type="modified residue" description="4-aspartylphosphate" evidence="1">
    <location>
        <position position="67"/>
    </location>
</feature>
<keyword evidence="4" id="KW-1185">Reference proteome</keyword>
<dbReference type="PANTHER" id="PTHR44520">
    <property type="entry name" value="RESPONSE REGULATOR RCP1-RELATED"/>
    <property type="match status" value="1"/>
</dbReference>
<dbReference type="CDD" id="cd17557">
    <property type="entry name" value="REC_Rcp-like"/>
    <property type="match status" value="1"/>
</dbReference>
<dbReference type="PANTHER" id="PTHR44520:SF2">
    <property type="entry name" value="RESPONSE REGULATOR RCP1"/>
    <property type="match status" value="1"/>
</dbReference>
<evidence type="ECO:0000313" key="3">
    <source>
        <dbReference type="EMBL" id="SMB78142.1"/>
    </source>
</evidence>
<dbReference type="InterPro" id="IPR011006">
    <property type="entry name" value="CheY-like_superfamily"/>
</dbReference>
<reference evidence="3 4" key="1">
    <citation type="submission" date="2017-04" db="EMBL/GenBank/DDBJ databases">
        <authorList>
            <person name="Afonso C.L."/>
            <person name="Miller P.J."/>
            <person name="Scott M.A."/>
            <person name="Spackman E."/>
            <person name="Goraichik I."/>
            <person name="Dimitrov K.M."/>
            <person name="Suarez D.L."/>
            <person name="Swayne D.E."/>
        </authorList>
    </citation>
    <scope>NUCLEOTIDE SEQUENCE [LARGE SCALE GENOMIC DNA]</scope>
    <source>
        <strain evidence="3 4">KR-140</strain>
    </source>
</reference>
<dbReference type="EMBL" id="FWWU01000002">
    <property type="protein sequence ID" value="SMB78142.1"/>
    <property type="molecule type" value="Genomic_DNA"/>
</dbReference>
<dbReference type="AlphaFoldDB" id="A0A1W1UAS3"/>
<protein>
    <submittedName>
        <fullName evidence="3">Response regulator containing a CheY-like receiver domain and an HTH DNA-binding domain</fullName>
    </submittedName>
</protein>
<dbReference type="InterPro" id="IPR052893">
    <property type="entry name" value="TCS_response_regulator"/>
</dbReference>
<dbReference type="PROSITE" id="PS50110">
    <property type="entry name" value="RESPONSE_REGULATORY"/>
    <property type="match status" value="1"/>
</dbReference>
<dbReference type="InterPro" id="IPR001789">
    <property type="entry name" value="Sig_transdc_resp-reg_receiver"/>
</dbReference>
<keyword evidence="1" id="KW-0597">Phosphoprotein</keyword>
<organism evidence="3 4">
    <name type="scientific">Deinococcus hopiensis KR-140</name>
    <dbReference type="NCBI Taxonomy" id="695939"/>
    <lineage>
        <taxon>Bacteria</taxon>
        <taxon>Thermotogati</taxon>
        <taxon>Deinococcota</taxon>
        <taxon>Deinococci</taxon>
        <taxon>Deinococcales</taxon>
        <taxon>Deinococcaceae</taxon>
        <taxon>Deinococcus</taxon>
    </lineage>
</organism>
<dbReference type="SUPFAM" id="SSF52172">
    <property type="entry name" value="CheY-like"/>
    <property type="match status" value="1"/>
</dbReference>
<dbReference type="GO" id="GO:0003677">
    <property type="term" value="F:DNA binding"/>
    <property type="evidence" value="ECO:0007669"/>
    <property type="project" value="UniProtKB-KW"/>
</dbReference>
<dbReference type="STRING" id="695939.SAMN00790413_06506"/>
<proteinExistence type="predicted"/>
<evidence type="ECO:0000259" key="2">
    <source>
        <dbReference type="PROSITE" id="PS50110"/>
    </source>
</evidence>
<name>A0A1W1UAS3_9DEIO</name>
<sequence>MMGGVAEMIRLFRIAIIDDSLPDLLLAEEAFKGLEHPVFVQTYSSSRTAIQVLQRAGATLPDVILLDINMPTMNGFDVLKALKADARLSLIPIIMLTTSNTERDVHQAYSLSANSYVVKSPSFGTFVEQVEAFVTFWRNSRLVNWPERLLPPKR</sequence>